<reference evidence="1 2" key="1">
    <citation type="submission" date="2019-03" db="EMBL/GenBank/DDBJ databases">
        <title>Genomics of glacier-inhabiting Cryobacterium strains.</title>
        <authorList>
            <person name="Liu Q."/>
            <person name="Xin Y.-H."/>
        </authorList>
    </citation>
    <scope>NUCLEOTIDE SEQUENCE [LARGE SCALE GENOMIC DNA]</scope>
    <source>
        <strain evidence="1 2">TMT2-16</strain>
    </source>
</reference>
<dbReference type="EMBL" id="SOGO01000025">
    <property type="protein sequence ID" value="TFD02415.1"/>
    <property type="molecule type" value="Genomic_DNA"/>
</dbReference>
<organism evidence="1 2">
    <name type="scientific">Cryobacterium sandaracinum</name>
    <dbReference type="NCBI Taxonomy" id="1259247"/>
    <lineage>
        <taxon>Bacteria</taxon>
        <taxon>Bacillati</taxon>
        <taxon>Actinomycetota</taxon>
        <taxon>Actinomycetes</taxon>
        <taxon>Micrococcales</taxon>
        <taxon>Microbacteriaceae</taxon>
        <taxon>Cryobacterium</taxon>
    </lineage>
</organism>
<comment type="caution">
    <text evidence="1">The sequence shown here is derived from an EMBL/GenBank/DDBJ whole genome shotgun (WGS) entry which is preliminary data.</text>
</comment>
<keyword evidence="2" id="KW-1185">Reference proteome</keyword>
<proteinExistence type="predicted"/>
<accession>A0ABY2JBS1</accession>
<sequence length="314" mass="34449">MTIPNPPQFDFNRAISPDTEEVGVALLRLLFSRIASAEAKLKGEFFAVVDDRSSLRLDDRYLGRWRTGSLHGTAMSASVDALLAVQTILESVLAGTGALPMSALYPMIRAALESASLAIYLLEPVSRDERLRRSYMVAVEDAKYFDTFQISLGNLNSRSKSLAQAEIRALIATRPSLGDPADFPFTTVTYSDTVKKAEVAITADPAIPTSARMALLAWWKLLSGLSHGKQWAFVEAMERSEAVVDVENQSAQIRMTSSIAAVALVTQRAIEALETALNLYGRRSRVTWTEVEDASEPPTLSYTALQNENDARED</sequence>
<dbReference type="Proteomes" id="UP000297851">
    <property type="component" value="Unassembled WGS sequence"/>
</dbReference>
<name>A0ABY2JBS1_9MICO</name>
<protein>
    <submittedName>
        <fullName evidence="1">Uncharacterized protein</fullName>
    </submittedName>
</protein>
<gene>
    <name evidence="1" type="ORF">E3T25_08820</name>
</gene>
<evidence type="ECO:0000313" key="1">
    <source>
        <dbReference type="EMBL" id="TFD02415.1"/>
    </source>
</evidence>
<evidence type="ECO:0000313" key="2">
    <source>
        <dbReference type="Proteomes" id="UP000297851"/>
    </source>
</evidence>
<dbReference type="RefSeq" id="WP_134373702.1">
    <property type="nucleotide sequence ID" value="NZ_SOGO01000025.1"/>
</dbReference>